<dbReference type="InParanoid" id="A0A1V8SM36"/>
<evidence type="ECO:0000256" key="1">
    <source>
        <dbReference type="SAM" id="MobiDB-lite"/>
    </source>
</evidence>
<gene>
    <name evidence="2" type="ORF">B0A48_14012</name>
</gene>
<keyword evidence="3" id="KW-1185">Reference proteome</keyword>
<evidence type="ECO:0000313" key="3">
    <source>
        <dbReference type="Proteomes" id="UP000192596"/>
    </source>
</evidence>
<name>A0A1V8SM36_9PEZI</name>
<comment type="caution">
    <text evidence="2">The sequence shown here is derived from an EMBL/GenBank/DDBJ whole genome shotgun (WGS) entry which is preliminary data.</text>
</comment>
<sequence length="211" mass="24003">MPVLTRKRKRETSPPPQDTTSEETKPGEPAAPMHAPLPIKTIIDTRPVEISFASHLLESEPYDFGLGPPNFIIGCVMEPSSPDFVPLEPGSTCAYIEFTVTLRTSDQLPSRARDWLHMLSAVDVTPSTIYSRHMVRYKMREMQQSECEKRIRDGGRVVERVPGANIWIELFTEPLRSKCNMGYILNKALESMGRFAFRSTTTTMKKRKRVM</sequence>
<proteinExistence type="predicted"/>
<feature type="compositionally biased region" description="Basic residues" evidence="1">
    <location>
        <begin position="1"/>
        <end position="10"/>
    </location>
</feature>
<reference evidence="3" key="1">
    <citation type="submission" date="2017-03" db="EMBL/GenBank/DDBJ databases">
        <title>Genomes of endolithic fungi from Antarctica.</title>
        <authorList>
            <person name="Coleine C."/>
            <person name="Masonjones S."/>
            <person name="Stajich J.E."/>
        </authorList>
    </citation>
    <scope>NUCLEOTIDE SEQUENCE [LARGE SCALE GENOMIC DNA]</scope>
    <source>
        <strain evidence="3">CCFEE 5527</strain>
    </source>
</reference>
<dbReference type="EMBL" id="NAJO01000036">
    <property type="protein sequence ID" value="OQO00225.1"/>
    <property type="molecule type" value="Genomic_DNA"/>
</dbReference>
<accession>A0A1V8SM36</accession>
<feature type="region of interest" description="Disordered" evidence="1">
    <location>
        <begin position="1"/>
        <end position="38"/>
    </location>
</feature>
<organism evidence="2 3">
    <name type="scientific">Cryoendolithus antarcticus</name>
    <dbReference type="NCBI Taxonomy" id="1507870"/>
    <lineage>
        <taxon>Eukaryota</taxon>
        <taxon>Fungi</taxon>
        <taxon>Dikarya</taxon>
        <taxon>Ascomycota</taxon>
        <taxon>Pezizomycotina</taxon>
        <taxon>Dothideomycetes</taxon>
        <taxon>Dothideomycetidae</taxon>
        <taxon>Cladosporiales</taxon>
        <taxon>Cladosporiaceae</taxon>
        <taxon>Cryoendolithus</taxon>
    </lineage>
</organism>
<dbReference type="Proteomes" id="UP000192596">
    <property type="component" value="Unassembled WGS sequence"/>
</dbReference>
<evidence type="ECO:0000313" key="2">
    <source>
        <dbReference type="EMBL" id="OQO00225.1"/>
    </source>
</evidence>
<dbReference type="AlphaFoldDB" id="A0A1V8SM36"/>
<protein>
    <submittedName>
        <fullName evidence="2">Uncharacterized protein</fullName>
    </submittedName>
</protein>